<dbReference type="RefSeq" id="WP_118150400.1">
    <property type="nucleotide sequence ID" value="NZ_QWEY01000002.1"/>
</dbReference>
<organism evidence="2 3">
    <name type="scientific">Pseudotabrizicola alkalilacus</name>
    <dbReference type="NCBI Taxonomy" id="2305252"/>
    <lineage>
        <taxon>Bacteria</taxon>
        <taxon>Pseudomonadati</taxon>
        <taxon>Pseudomonadota</taxon>
        <taxon>Alphaproteobacteria</taxon>
        <taxon>Rhodobacterales</taxon>
        <taxon>Paracoccaceae</taxon>
        <taxon>Pseudotabrizicola</taxon>
    </lineage>
</organism>
<dbReference type="AlphaFoldDB" id="A0A411Z5M0"/>
<dbReference type="SUPFAM" id="SSF51294">
    <property type="entry name" value="Hedgehog/intein (Hint) domain"/>
    <property type="match status" value="1"/>
</dbReference>
<dbReference type="InterPro" id="IPR028992">
    <property type="entry name" value="Hedgehog/Intein_dom"/>
</dbReference>
<name>A0A411Z5M0_9RHOB</name>
<dbReference type="OrthoDB" id="6305173at2"/>
<evidence type="ECO:0000313" key="2">
    <source>
        <dbReference type="EMBL" id="RGP38354.1"/>
    </source>
</evidence>
<dbReference type="Proteomes" id="UP000284547">
    <property type="component" value="Unassembled WGS sequence"/>
</dbReference>
<feature type="domain" description="Hedgehog/Intein (Hint)" evidence="1">
    <location>
        <begin position="156"/>
        <end position="292"/>
    </location>
</feature>
<proteinExistence type="predicted"/>
<accession>A0A411Z5M0</accession>
<evidence type="ECO:0000259" key="1">
    <source>
        <dbReference type="Pfam" id="PF13403"/>
    </source>
</evidence>
<comment type="caution">
    <text evidence="2">The sequence shown here is derived from an EMBL/GenBank/DDBJ whole genome shotgun (WGS) entry which is preliminary data.</text>
</comment>
<dbReference type="EMBL" id="QWEY01000002">
    <property type="protein sequence ID" value="RGP38354.1"/>
    <property type="molecule type" value="Genomic_DNA"/>
</dbReference>
<dbReference type="Pfam" id="PF13403">
    <property type="entry name" value="Hint_2"/>
    <property type="match status" value="1"/>
</dbReference>
<evidence type="ECO:0000313" key="3">
    <source>
        <dbReference type="Proteomes" id="UP000284547"/>
    </source>
</evidence>
<gene>
    <name evidence="2" type="ORF">D1012_05915</name>
</gene>
<protein>
    <recommendedName>
        <fullName evidence="1">Hedgehog/Intein (Hint) domain-containing protein</fullName>
    </recommendedName>
</protein>
<keyword evidence="3" id="KW-1185">Reference proteome</keyword>
<reference evidence="2 3" key="1">
    <citation type="submission" date="2018-08" db="EMBL/GenBank/DDBJ databases">
        <title>Flavobacterium tibetense sp. nov., isolated from a wetland YonghuCo on Tibetan Plateau.</title>
        <authorList>
            <person name="Phurbu D."/>
            <person name="Lu H."/>
            <person name="Xing P."/>
        </authorList>
    </citation>
    <scope>NUCLEOTIDE SEQUENCE [LARGE SCALE GENOMIC DNA]</scope>
    <source>
        <strain evidence="2 3">DJC</strain>
    </source>
</reference>
<dbReference type="InterPro" id="IPR036844">
    <property type="entry name" value="Hint_dom_sf"/>
</dbReference>
<dbReference type="Gene3D" id="2.170.16.10">
    <property type="entry name" value="Hedgehog/Intein (Hint) domain"/>
    <property type="match status" value="1"/>
</dbReference>
<sequence length="352" mass="38570">MTDTNSWAWHVSTPWPGFDPANQSNINAKGDGMSVDPATYTPIIWRDNDGDNIIADTDTDDASVGSVDRVVIDGVEHSVREVGEFTGSTMVADGISYPVGMSVWLLDDGTYLVRIRDSDIPPDLHHKKVTSLKLGTFDSTEYSHSYISTRDEPFLCFVAGTLIHTIAGLVAVEDLLAGDLILTADHGFRPLRWTARRNLPGRGPAAPVRITAGALGNSRDLYLSQQHRITLSEWHAELLYGEAEVLVAAVHLVNGETICLAPCGQVDYVHLLFDQHELIFSEGILTESFHPDTYGLSLLSHPTRAEVLMLFPDLAHHSASYGPTARRSLRAWETAALRLPAPATAFDTFNAR</sequence>